<name>B5YJY5_THEYD</name>
<reference evidence="3" key="1">
    <citation type="submission" date="2008-08" db="EMBL/GenBank/DDBJ databases">
        <title>The complete genome sequence of Thermodesulfovibrio yellowstonii strain ATCC 51303 / DSM 11347 / YP87.</title>
        <authorList>
            <person name="Dodson R.J."/>
            <person name="Durkin A.S."/>
            <person name="Wu M."/>
            <person name="Eisen J."/>
            <person name="Sutton G."/>
        </authorList>
    </citation>
    <scope>NUCLEOTIDE SEQUENCE [LARGE SCALE GENOMIC DNA]</scope>
    <source>
        <strain evidence="3">ATCC 51303 / DSM 11347 / YP87</strain>
    </source>
</reference>
<accession>B5YJY5</accession>
<dbReference type="PATRIC" id="fig|289376.4.peg.700"/>
<evidence type="ECO:0000313" key="3">
    <source>
        <dbReference type="Proteomes" id="UP000000718"/>
    </source>
</evidence>
<dbReference type="EMBL" id="CP001147">
    <property type="protein sequence ID" value="ACI20896.1"/>
    <property type="molecule type" value="Genomic_DNA"/>
</dbReference>
<sequence length="48" mass="5824">MKKVWKKMKDLLVSITFSKPKEFDRLRKKPEKNKKKGGEKKTRVRCFV</sequence>
<feature type="region of interest" description="Disordered" evidence="1">
    <location>
        <begin position="27"/>
        <end position="48"/>
    </location>
</feature>
<dbReference type="InParanoid" id="B5YJY5"/>
<evidence type="ECO:0000313" key="2">
    <source>
        <dbReference type="EMBL" id="ACI20896.1"/>
    </source>
</evidence>
<organism evidence="2 3">
    <name type="scientific">Thermodesulfovibrio yellowstonii (strain ATCC 51303 / DSM 11347 / YP87)</name>
    <dbReference type="NCBI Taxonomy" id="289376"/>
    <lineage>
        <taxon>Bacteria</taxon>
        <taxon>Pseudomonadati</taxon>
        <taxon>Nitrospirota</taxon>
        <taxon>Thermodesulfovibrionia</taxon>
        <taxon>Thermodesulfovibrionales</taxon>
        <taxon>Thermodesulfovibrionaceae</taxon>
        <taxon>Thermodesulfovibrio</taxon>
    </lineage>
</organism>
<dbReference type="Proteomes" id="UP000000718">
    <property type="component" value="Chromosome"/>
</dbReference>
<dbReference type="AlphaFoldDB" id="B5YJY5"/>
<proteinExistence type="predicted"/>
<protein>
    <submittedName>
        <fullName evidence="2">Uncharacterized protein</fullName>
    </submittedName>
</protein>
<dbReference type="STRING" id="289376.THEYE_A0708"/>
<dbReference type="EnsemblBacteria" id="ACI20896">
    <property type="protein sequence ID" value="ACI20896"/>
    <property type="gene ID" value="THEYE_A0708"/>
</dbReference>
<gene>
    <name evidence="2" type="ordered locus">THEYE_A0708</name>
</gene>
<keyword evidence="3" id="KW-1185">Reference proteome</keyword>
<evidence type="ECO:0000256" key="1">
    <source>
        <dbReference type="SAM" id="MobiDB-lite"/>
    </source>
</evidence>
<reference evidence="2 3" key="2">
    <citation type="journal article" date="2015" name="Genome Announc.">
        <title>Genome Sequence of the Sulfate-Reducing Thermophilic Bacterium Thermodesulfovibrio yellowstonii Strain DSM 11347T (Phylum Nitrospirae).</title>
        <authorList>
            <person name="Bhatnagar S."/>
            <person name="Badger J.H."/>
            <person name="Madupu R."/>
            <person name="Khouri H.M."/>
            <person name="O'Connor E.M."/>
            <person name="Robb F.T."/>
            <person name="Ward N.L."/>
            <person name="Eisen J.A."/>
        </authorList>
    </citation>
    <scope>NUCLEOTIDE SEQUENCE [LARGE SCALE GENOMIC DNA]</scope>
    <source>
        <strain evidence="3">ATCC 51303 / DSM 11347 / YP87</strain>
    </source>
</reference>
<dbReference type="HOGENOM" id="CLU_3158854_0_0_0"/>
<dbReference type="KEGG" id="tye:THEYE_A0708"/>